<dbReference type="InterPro" id="IPR027235">
    <property type="entry name" value="PFD2"/>
</dbReference>
<dbReference type="Pfam" id="PF01920">
    <property type="entry name" value="Prefoldin_2"/>
    <property type="match status" value="1"/>
</dbReference>
<dbReference type="AlphaFoldDB" id="A0A2H8TZA1"/>
<dbReference type="Gene3D" id="1.10.287.370">
    <property type="match status" value="1"/>
</dbReference>
<protein>
    <submittedName>
        <fullName evidence="5">Prefoldin subunit 2</fullName>
    </submittedName>
</protein>
<organism evidence="5">
    <name type="scientific">Melanaphis sacchari</name>
    <dbReference type="NCBI Taxonomy" id="742174"/>
    <lineage>
        <taxon>Eukaryota</taxon>
        <taxon>Metazoa</taxon>
        <taxon>Ecdysozoa</taxon>
        <taxon>Arthropoda</taxon>
        <taxon>Hexapoda</taxon>
        <taxon>Insecta</taxon>
        <taxon>Pterygota</taxon>
        <taxon>Neoptera</taxon>
        <taxon>Paraneoptera</taxon>
        <taxon>Hemiptera</taxon>
        <taxon>Sternorrhyncha</taxon>
        <taxon>Aphidomorpha</taxon>
        <taxon>Aphidoidea</taxon>
        <taxon>Aphididae</taxon>
        <taxon>Aphidini</taxon>
        <taxon>Melanaphis</taxon>
    </lineage>
</organism>
<evidence type="ECO:0000256" key="4">
    <source>
        <dbReference type="ARBA" id="ARBA00024667"/>
    </source>
</evidence>
<reference evidence="5" key="1">
    <citation type="submission" date="2017-10" db="EMBL/GenBank/DDBJ databases">
        <title>Transcriptome Assembly of Sugarcane Aphid Adults.</title>
        <authorList>
            <person name="Scully E.D."/>
            <person name="Palmer N.A."/>
            <person name="Geib S.M."/>
            <person name="Sarath G."/>
            <person name="Sattler S.E."/>
        </authorList>
    </citation>
    <scope>NUCLEOTIDE SEQUENCE</scope>
    <source>
        <tissue evidence="5">Whole body</tissue>
    </source>
</reference>
<dbReference type="GO" id="GO:0006457">
    <property type="term" value="P:protein folding"/>
    <property type="evidence" value="ECO:0007669"/>
    <property type="project" value="InterPro"/>
</dbReference>
<comment type="function">
    <text evidence="4">Binds specifically to cytosolic chaperonin (c-CPN) and transfers target proteins to it. Binds to nascent polypeptide chain and promotes folding in an environment in which there are many competing pathways for nonnative proteins.</text>
</comment>
<gene>
    <name evidence="5" type="primary">Pfdn2</name>
</gene>
<dbReference type="CDD" id="cd23163">
    <property type="entry name" value="Prefoldin_2"/>
    <property type="match status" value="1"/>
</dbReference>
<evidence type="ECO:0000313" key="5">
    <source>
        <dbReference type="EMBL" id="MBW18488.1"/>
    </source>
</evidence>
<sequence>MEKLVKVKKPTEEELIHNTFNALRTEQRQLATKLSEIELDLNEHSIVIDTLNKLDDERKCFRLIGGVLVERKICDVLPTLIKNRGEMGKIVKTLNEQLTKKGIEINDFKNKHNIQVRGGVTPMSEEVENQNVDKKADHGGSVIVNDV</sequence>
<dbReference type="InterPro" id="IPR009053">
    <property type="entry name" value="Prefoldin"/>
</dbReference>
<evidence type="ECO:0000256" key="1">
    <source>
        <dbReference type="ARBA" id="ARBA00008045"/>
    </source>
</evidence>
<keyword evidence="3" id="KW-0143">Chaperone</keyword>
<name>A0A2H8TZA1_9HEMI</name>
<dbReference type="InterPro" id="IPR002777">
    <property type="entry name" value="PFD_beta-like"/>
</dbReference>
<dbReference type="FunFam" id="1.10.287.370:FF:000002">
    <property type="entry name" value="Prefoldin subunit 2"/>
    <property type="match status" value="1"/>
</dbReference>
<dbReference type="PANTHER" id="PTHR13303">
    <property type="entry name" value="PREFOLDIN SUBUNIT 2"/>
    <property type="match status" value="1"/>
</dbReference>
<comment type="subunit">
    <text evidence="2">Heterohexamer of two PFD-alpha type and four PFD-beta type subunits.</text>
</comment>
<dbReference type="GO" id="GO:0051082">
    <property type="term" value="F:unfolded protein binding"/>
    <property type="evidence" value="ECO:0007669"/>
    <property type="project" value="InterPro"/>
</dbReference>
<dbReference type="SUPFAM" id="SSF46579">
    <property type="entry name" value="Prefoldin"/>
    <property type="match status" value="1"/>
</dbReference>
<comment type="similarity">
    <text evidence="1">Belongs to the prefoldin subunit beta family.</text>
</comment>
<dbReference type="GO" id="GO:0016272">
    <property type="term" value="C:prefoldin complex"/>
    <property type="evidence" value="ECO:0007669"/>
    <property type="project" value="InterPro"/>
</dbReference>
<accession>A0A2H8TZA1</accession>
<evidence type="ECO:0000256" key="3">
    <source>
        <dbReference type="ARBA" id="ARBA00023186"/>
    </source>
</evidence>
<dbReference type="EMBL" id="GFXV01006683">
    <property type="protein sequence ID" value="MBW18488.1"/>
    <property type="molecule type" value="Transcribed_RNA"/>
</dbReference>
<proteinExistence type="inferred from homology"/>
<evidence type="ECO:0000256" key="2">
    <source>
        <dbReference type="ARBA" id="ARBA00011695"/>
    </source>
</evidence>
<dbReference type="OrthoDB" id="29646at2759"/>